<evidence type="ECO:0000256" key="1">
    <source>
        <dbReference type="SAM" id="SignalP"/>
    </source>
</evidence>
<dbReference type="OrthoDB" id="1082735at2"/>
<evidence type="ECO:0000313" key="3">
    <source>
        <dbReference type="Proteomes" id="UP000254235"/>
    </source>
</evidence>
<dbReference type="EMBL" id="UGTP01000001">
    <property type="protein sequence ID" value="SUC12973.1"/>
    <property type="molecule type" value="Genomic_DNA"/>
</dbReference>
<dbReference type="AlphaFoldDB" id="A0A379F3I0"/>
<dbReference type="Proteomes" id="UP000254235">
    <property type="component" value="Unassembled WGS sequence"/>
</dbReference>
<protein>
    <recommendedName>
        <fullName evidence="4">Lipoprotein</fullName>
    </recommendedName>
</protein>
<gene>
    <name evidence="2" type="ORF">NCTC13043_01593</name>
</gene>
<dbReference type="GeneID" id="78571268"/>
<feature type="chain" id="PRO_5016980062" description="Lipoprotein" evidence="1">
    <location>
        <begin position="21"/>
        <end position="190"/>
    </location>
</feature>
<name>A0A379F3I0_9BACT</name>
<accession>A0A379F3I0</accession>
<evidence type="ECO:0000313" key="2">
    <source>
        <dbReference type="EMBL" id="SUC12973.1"/>
    </source>
</evidence>
<sequence>MIRTILLSLALFAVVSTCNAQKNCATATIHSSQKEAFATFYEHIPTIRLPFEYSYNFILDLPNTICPNKETMNFIATCVDADTDLSICRIAKLPSTNNWHLFLIFGNNQTGESRIFLCALDSKYNLTNKLLIYTAKDVQWKGKIENCYLHYTIMPDNSVILKEMIATPGKPKLVRKRIYSFSKGKFKLRK</sequence>
<organism evidence="2 3">
    <name type="scientific">Prevotella pallens</name>
    <dbReference type="NCBI Taxonomy" id="60133"/>
    <lineage>
        <taxon>Bacteria</taxon>
        <taxon>Pseudomonadati</taxon>
        <taxon>Bacteroidota</taxon>
        <taxon>Bacteroidia</taxon>
        <taxon>Bacteroidales</taxon>
        <taxon>Prevotellaceae</taxon>
        <taxon>Prevotella</taxon>
    </lineage>
</organism>
<proteinExistence type="predicted"/>
<reference evidence="2 3" key="1">
    <citation type="submission" date="2018-06" db="EMBL/GenBank/DDBJ databases">
        <authorList>
            <consortium name="Pathogen Informatics"/>
            <person name="Doyle S."/>
        </authorList>
    </citation>
    <scope>NUCLEOTIDE SEQUENCE [LARGE SCALE GENOMIC DNA]</scope>
    <source>
        <strain evidence="2 3">NCTC13043</strain>
    </source>
</reference>
<dbReference type="RefSeq" id="WP_115083610.1">
    <property type="nucleotide sequence ID" value="NZ_UGTP01000001.1"/>
</dbReference>
<evidence type="ECO:0008006" key="4">
    <source>
        <dbReference type="Google" id="ProtNLM"/>
    </source>
</evidence>
<feature type="signal peptide" evidence="1">
    <location>
        <begin position="1"/>
        <end position="20"/>
    </location>
</feature>
<keyword evidence="1" id="KW-0732">Signal</keyword>